<comment type="caution">
    <text evidence="2">The sequence shown here is derived from an EMBL/GenBank/DDBJ whole genome shotgun (WGS) entry which is preliminary data.</text>
</comment>
<sequence>MSQEVEHYGLHWDGSVAWLIQGRSGTNFVGLKAKVPFRARGGMCNHLVPAAAPIPDRVHWENWTKISDDPLVRAMMPVPHPSGQNIFFVEDPDDDLRLYLTTLSRMSSPIKRVVKPIWMTEPAELQKELTRTNVQPLALVQATTKEQKVVDTLGQMAEYIPRTVIITGQPGMVIRPPVQKIETNIRDFSLEDLLMLPFENLGALLLRRYSRREDLDAPLESREERRQRMIKERSKK</sequence>
<proteinExistence type="predicted"/>
<dbReference type="EMBL" id="JARGYC010000087">
    <property type="protein sequence ID" value="MDF0603322.1"/>
    <property type="molecule type" value="Genomic_DNA"/>
</dbReference>
<organism evidence="2 3">
    <name type="scientific">Psychromarinibacter sediminicola</name>
    <dbReference type="NCBI Taxonomy" id="3033385"/>
    <lineage>
        <taxon>Bacteria</taxon>
        <taxon>Pseudomonadati</taxon>
        <taxon>Pseudomonadota</taxon>
        <taxon>Alphaproteobacteria</taxon>
        <taxon>Rhodobacterales</taxon>
        <taxon>Paracoccaceae</taxon>
        <taxon>Psychromarinibacter</taxon>
    </lineage>
</organism>
<gene>
    <name evidence="2" type="ORF">P1J78_21550</name>
</gene>
<dbReference type="RefSeq" id="WP_275569445.1">
    <property type="nucleotide sequence ID" value="NZ_JARGYC010000087.1"/>
</dbReference>
<evidence type="ECO:0000313" key="3">
    <source>
        <dbReference type="Proteomes" id="UP001220964"/>
    </source>
</evidence>
<evidence type="ECO:0000256" key="1">
    <source>
        <dbReference type="SAM" id="MobiDB-lite"/>
    </source>
</evidence>
<evidence type="ECO:0000313" key="2">
    <source>
        <dbReference type="EMBL" id="MDF0603322.1"/>
    </source>
</evidence>
<keyword evidence="3" id="KW-1185">Reference proteome</keyword>
<reference evidence="2" key="1">
    <citation type="submission" date="2023-03" db="EMBL/GenBank/DDBJ databases">
        <title>Multiphase analysis and comparison of six strains from genera Psychromarinibacter, Lutimaribacter, and Maritimibacter, including a novel species: Psychromarinibacter sediminicola sp. nov.</title>
        <authorList>
            <person name="Wang Y.-H."/>
            <person name="Ye M.-Q."/>
            <person name="Du Z.-J."/>
        </authorList>
    </citation>
    <scope>NUCLEOTIDE SEQUENCE</scope>
    <source>
        <strain evidence="2">C21-152</strain>
    </source>
</reference>
<accession>A0AAE3TAJ6</accession>
<protein>
    <submittedName>
        <fullName evidence="2">Uncharacterized protein</fullName>
    </submittedName>
</protein>
<feature type="region of interest" description="Disordered" evidence="1">
    <location>
        <begin position="217"/>
        <end position="236"/>
    </location>
</feature>
<dbReference type="Proteomes" id="UP001220964">
    <property type="component" value="Unassembled WGS sequence"/>
</dbReference>
<dbReference type="AlphaFoldDB" id="A0AAE3TAJ6"/>
<name>A0AAE3TAJ6_9RHOB</name>